<dbReference type="AlphaFoldDB" id="A0A848CPV9"/>
<evidence type="ECO:0000313" key="2">
    <source>
        <dbReference type="Proteomes" id="UP000561326"/>
    </source>
</evidence>
<proteinExistence type="predicted"/>
<accession>A0A848CPV9</accession>
<name>A0A848CPV9_ANEAE</name>
<dbReference type="EMBL" id="JABAGO010000028">
    <property type="protein sequence ID" value="NME99434.1"/>
    <property type="molecule type" value="Genomic_DNA"/>
</dbReference>
<dbReference type="Proteomes" id="UP000561326">
    <property type="component" value="Unassembled WGS sequence"/>
</dbReference>
<gene>
    <name evidence="1" type="ORF">HF838_14345</name>
</gene>
<comment type="caution">
    <text evidence="1">The sequence shown here is derived from an EMBL/GenBank/DDBJ whole genome shotgun (WGS) entry which is preliminary data.</text>
</comment>
<organism evidence="1 2">
    <name type="scientific">Aneurinibacillus aneurinilyticus</name>
    <name type="common">Bacillus aneurinolyticus</name>
    <dbReference type="NCBI Taxonomy" id="1391"/>
    <lineage>
        <taxon>Bacteria</taxon>
        <taxon>Bacillati</taxon>
        <taxon>Bacillota</taxon>
        <taxon>Bacilli</taxon>
        <taxon>Bacillales</taxon>
        <taxon>Paenibacillaceae</taxon>
        <taxon>Aneurinibacillus group</taxon>
        <taxon>Aneurinibacillus</taxon>
    </lineage>
</organism>
<dbReference type="RefSeq" id="WP_168975609.1">
    <property type="nucleotide sequence ID" value="NZ_JABAGO010000028.1"/>
</dbReference>
<sequence>MTTRLEYRRLDERSGFPVLYYYDFIDKDEIALRFACDYFVKDGLVYEKTSCAIEISCYVIYVQVAEDEKALKSAGPVARQKPGIMMEVREFKEGTAHYPVVCTYTFQDDADAILHLQSQFLYLYGREWERTSTEIDEDRGVYVYYAQPTA</sequence>
<protein>
    <submittedName>
        <fullName evidence="1">Uncharacterized protein</fullName>
    </submittedName>
</protein>
<reference evidence="1 2" key="1">
    <citation type="submission" date="2020-04" db="EMBL/GenBank/DDBJ databases">
        <authorList>
            <person name="Hitch T.C.A."/>
            <person name="Wylensek D."/>
            <person name="Clavel T."/>
        </authorList>
    </citation>
    <scope>NUCLEOTIDE SEQUENCE [LARGE SCALE GENOMIC DNA]</scope>
    <source>
        <strain evidence="1 2">WB01_D5_05</strain>
    </source>
</reference>
<evidence type="ECO:0000313" key="1">
    <source>
        <dbReference type="EMBL" id="NME99434.1"/>
    </source>
</evidence>